<keyword evidence="4" id="KW-0238">DNA-binding</keyword>
<dbReference type="GO" id="GO:0003677">
    <property type="term" value="F:DNA binding"/>
    <property type="evidence" value="ECO:0007669"/>
    <property type="project" value="UniProtKB-KW"/>
</dbReference>
<evidence type="ECO:0000313" key="12">
    <source>
        <dbReference type="Proteomes" id="UP000886520"/>
    </source>
</evidence>
<evidence type="ECO:0000256" key="5">
    <source>
        <dbReference type="ARBA" id="ARBA00023159"/>
    </source>
</evidence>
<gene>
    <name evidence="11" type="ORF">GOP47_0002446</name>
</gene>
<keyword evidence="2" id="KW-0677">Repeat</keyword>
<evidence type="ECO:0000256" key="2">
    <source>
        <dbReference type="ARBA" id="ARBA00022737"/>
    </source>
</evidence>
<dbReference type="Gene3D" id="1.10.10.60">
    <property type="entry name" value="Homeodomain-like"/>
    <property type="match status" value="2"/>
</dbReference>
<dbReference type="Proteomes" id="UP000886520">
    <property type="component" value="Chromosome 3"/>
</dbReference>
<evidence type="ECO:0000259" key="10">
    <source>
        <dbReference type="PROSITE" id="PS51294"/>
    </source>
</evidence>
<dbReference type="SMART" id="SM00717">
    <property type="entry name" value="SANT"/>
    <property type="match status" value="2"/>
</dbReference>
<keyword evidence="12" id="KW-1185">Reference proteome</keyword>
<dbReference type="PANTHER" id="PTHR47997:SF87">
    <property type="entry name" value="TRANSCRIPTION FACTOR MYB26"/>
    <property type="match status" value="1"/>
</dbReference>
<keyword evidence="7" id="KW-0539">Nucleus</keyword>
<keyword evidence="5" id="KW-0010">Activator</keyword>
<evidence type="ECO:0000256" key="1">
    <source>
        <dbReference type="ARBA" id="ARBA00004123"/>
    </source>
</evidence>
<sequence>MRKSLWSPDEDAKLRKYVTQHGYGNWSDVAKHAGLQRCGKSCRLRWLNYLRPDLKRGKFSPDEIRLIVKLHKTLGNSWSKIASCLPGRTDNDIKNFWHSYTRSTRRVILSTATDVTPHRHHDQQFDISVPESDTFNLNASDQRSDDEQLVHTSVEAAAHAYNEQAAYNNNNNNHPYSCSNLYAFYGRVGSPAYGSNSHRSTVVSGSNEQRLQQHIHAASCSSTSCSSTLSFQESSSHDHPPPCHHHHLLSRLLGNADQQTASQSQSHHLQVNDSGSVPIGLQQQQSPAHHYIAAAPATTQQQLIYHDLLFNSSSYNTSSWEQTIETPDEGLHSVLLNFMNRQLLPSHDDFT</sequence>
<name>A0A9D4ZP42_ADICA</name>
<keyword evidence="6" id="KW-0804">Transcription</keyword>
<evidence type="ECO:0000256" key="3">
    <source>
        <dbReference type="ARBA" id="ARBA00023015"/>
    </source>
</evidence>
<dbReference type="PROSITE" id="PS50090">
    <property type="entry name" value="MYB_LIKE"/>
    <property type="match status" value="2"/>
</dbReference>
<dbReference type="InterPro" id="IPR001005">
    <property type="entry name" value="SANT/Myb"/>
</dbReference>
<evidence type="ECO:0000313" key="11">
    <source>
        <dbReference type="EMBL" id="KAI5082703.1"/>
    </source>
</evidence>
<feature type="domain" description="HTH myb-type" evidence="10">
    <location>
        <begin position="1"/>
        <end position="54"/>
    </location>
</feature>
<proteinExistence type="predicted"/>
<dbReference type="InterPro" id="IPR051953">
    <property type="entry name" value="Plant_SW-associated_TFs"/>
</dbReference>
<dbReference type="Pfam" id="PF00249">
    <property type="entry name" value="Myb_DNA-binding"/>
    <property type="match status" value="2"/>
</dbReference>
<comment type="subcellular location">
    <subcellularLocation>
        <location evidence="1">Nucleus</location>
    </subcellularLocation>
</comment>
<dbReference type="InterPro" id="IPR009057">
    <property type="entry name" value="Homeodomain-like_sf"/>
</dbReference>
<evidence type="ECO:0000259" key="9">
    <source>
        <dbReference type="PROSITE" id="PS50090"/>
    </source>
</evidence>
<dbReference type="InterPro" id="IPR017930">
    <property type="entry name" value="Myb_dom"/>
</dbReference>
<protein>
    <submittedName>
        <fullName evidence="11">Uncharacterized protein</fullName>
    </submittedName>
</protein>
<feature type="domain" description="Myb-like" evidence="9">
    <location>
        <begin position="1"/>
        <end position="50"/>
    </location>
</feature>
<evidence type="ECO:0000256" key="7">
    <source>
        <dbReference type="ARBA" id="ARBA00023242"/>
    </source>
</evidence>
<keyword evidence="3" id="KW-0805">Transcription regulation</keyword>
<dbReference type="GO" id="GO:0045893">
    <property type="term" value="P:positive regulation of DNA-templated transcription"/>
    <property type="evidence" value="ECO:0007669"/>
    <property type="project" value="UniProtKB-ARBA"/>
</dbReference>
<accession>A0A9D4ZP42</accession>
<organism evidence="11 12">
    <name type="scientific">Adiantum capillus-veneris</name>
    <name type="common">Maidenhair fern</name>
    <dbReference type="NCBI Taxonomy" id="13818"/>
    <lineage>
        <taxon>Eukaryota</taxon>
        <taxon>Viridiplantae</taxon>
        <taxon>Streptophyta</taxon>
        <taxon>Embryophyta</taxon>
        <taxon>Tracheophyta</taxon>
        <taxon>Polypodiopsida</taxon>
        <taxon>Polypodiidae</taxon>
        <taxon>Polypodiales</taxon>
        <taxon>Pteridineae</taxon>
        <taxon>Pteridaceae</taxon>
        <taxon>Vittarioideae</taxon>
        <taxon>Adiantum</taxon>
    </lineage>
</organism>
<evidence type="ECO:0000256" key="6">
    <source>
        <dbReference type="ARBA" id="ARBA00023163"/>
    </source>
</evidence>
<dbReference type="EMBL" id="JABFUD020000002">
    <property type="protein sequence ID" value="KAI5082703.1"/>
    <property type="molecule type" value="Genomic_DNA"/>
</dbReference>
<feature type="domain" description="HTH myb-type" evidence="10">
    <location>
        <begin position="55"/>
        <end position="105"/>
    </location>
</feature>
<dbReference type="FunFam" id="1.10.10.60:FF:000077">
    <property type="entry name" value="MYB transcription factor"/>
    <property type="match status" value="1"/>
</dbReference>
<evidence type="ECO:0000256" key="4">
    <source>
        <dbReference type="ARBA" id="ARBA00023125"/>
    </source>
</evidence>
<dbReference type="SUPFAM" id="SSF46689">
    <property type="entry name" value="Homeodomain-like"/>
    <property type="match status" value="1"/>
</dbReference>
<dbReference type="GO" id="GO:0005634">
    <property type="term" value="C:nucleus"/>
    <property type="evidence" value="ECO:0007669"/>
    <property type="project" value="UniProtKB-SubCell"/>
</dbReference>
<evidence type="ECO:0000256" key="8">
    <source>
        <dbReference type="SAM" id="MobiDB-lite"/>
    </source>
</evidence>
<dbReference type="AlphaFoldDB" id="A0A9D4ZP42"/>
<dbReference type="PROSITE" id="PS51294">
    <property type="entry name" value="HTH_MYB"/>
    <property type="match status" value="2"/>
</dbReference>
<feature type="domain" description="Myb-like" evidence="9">
    <location>
        <begin position="51"/>
        <end position="101"/>
    </location>
</feature>
<reference evidence="11" key="1">
    <citation type="submission" date="2021-01" db="EMBL/GenBank/DDBJ databases">
        <title>Adiantum capillus-veneris genome.</title>
        <authorList>
            <person name="Fang Y."/>
            <person name="Liao Q."/>
        </authorList>
    </citation>
    <scope>NUCLEOTIDE SEQUENCE</scope>
    <source>
        <strain evidence="11">H3</strain>
        <tissue evidence="11">Leaf</tissue>
    </source>
</reference>
<dbReference type="CDD" id="cd00167">
    <property type="entry name" value="SANT"/>
    <property type="match status" value="2"/>
</dbReference>
<comment type="caution">
    <text evidence="11">The sequence shown here is derived from an EMBL/GenBank/DDBJ whole genome shotgun (WGS) entry which is preliminary data.</text>
</comment>
<feature type="region of interest" description="Disordered" evidence="8">
    <location>
        <begin position="256"/>
        <end position="275"/>
    </location>
</feature>
<dbReference type="OrthoDB" id="2143914at2759"/>
<dbReference type="PANTHER" id="PTHR47997">
    <property type="entry name" value="MYB DOMAIN PROTEIN 55"/>
    <property type="match status" value="1"/>
</dbReference>